<accession>A0A819TQE8</accession>
<protein>
    <submittedName>
        <fullName evidence="2">Uncharacterized protein</fullName>
    </submittedName>
</protein>
<evidence type="ECO:0000313" key="2">
    <source>
        <dbReference type="EMBL" id="CAF4081609.1"/>
    </source>
</evidence>
<gene>
    <name evidence="2" type="ORF">UXM345_LOCUS21101</name>
    <name evidence="1" type="ORF">XDN619_LOCUS24187</name>
</gene>
<evidence type="ECO:0000313" key="1">
    <source>
        <dbReference type="EMBL" id="CAF2128047.1"/>
    </source>
</evidence>
<dbReference type="Proteomes" id="UP000663887">
    <property type="component" value="Unassembled WGS sequence"/>
</dbReference>
<dbReference type="EMBL" id="CAJNRG010010964">
    <property type="protein sequence ID" value="CAF2128047.1"/>
    <property type="molecule type" value="Genomic_DNA"/>
</dbReference>
<name>A0A819TQE8_9BILA</name>
<dbReference type="EMBL" id="CAJOBF010003249">
    <property type="protein sequence ID" value="CAF4081609.1"/>
    <property type="molecule type" value="Genomic_DNA"/>
</dbReference>
<sequence length="266" mass="30131">MLMIPLCNLFDATRIVATGIAQHAMKSKFSKVAYIPRILGGLCSCSPIGGEPVKCILDKCGSGLEKLDQTRIQNAMDCVGKLDTIEKLYEAADQIVENLTYMHEQQIRRLLCSKDSGNTGNTITKNKPRSCTTCCLWCRTCINTCKNSALNAEEASNMQRIVAYTSDTLVKSLTKLNVSKINDIDKLKKFFIRSLCGDPNEWKICHHLAEENIQQIDAATNIKYWDPYEFFRGPCIRFDENCINDAEHTNMNKYGYRKSSLEEVDW</sequence>
<reference evidence="2" key="1">
    <citation type="submission" date="2021-02" db="EMBL/GenBank/DDBJ databases">
        <authorList>
            <person name="Nowell W R."/>
        </authorList>
    </citation>
    <scope>NUCLEOTIDE SEQUENCE</scope>
</reference>
<dbReference type="AlphaFoldDB" id="A0A819TQE8"/>
<evidence type="ECO:0000313" key="3">
    <source>
        <dbReference type="Proteomes" id="UP000663842"/>
    </source>
</evidence>
<organism evidence="2 3">
    <name type="scientific">Rotaria magnacalcarata</name>
    <dbReference type="NCBI Taxonomy" id="392030"/>
    <lineage>
        <taxon>Eukaryota</taxon>
        <taxon>Metazoa</taxon>
        <taxon>Spiralia</taxon>
        <taxon>Gnathifera</taxon>
        <taxon>Rotifera</taxon>
        <taxon>Eurotatoria</taxon>
        <taxon>Bdelloidea</taxon>
        <taxon>Philodinida</taxon>
        <taxon>Philodinidae</taxon>
        <taxon>Rotaria</taxon>
    </lineage>
</organism>
<proteinExistence type="predicted"/>
<comment type="caution">
    <text evidence="2">The sequence shown here is derived from an EMBL/GenBank/DDBJ whole genome shotgun (WGS) entry which is preliminary data.</text>
</comment>
<dbReference type="Proteomes" id="UP000663842">
    <property type="component" value="Unassembled WGS sequence"/>
</dbReference>